<dbReference type="RefSeq" id="WP_009062027.1">
    <property type="nucleotide sequence ID" value="NZ_JAHXRZ010000023.1"/>
</dbReference>
<keyword evidence="3" id="KW-1185">Reference proteome</keyword>
<feature type="domain" description="DUF7689" evidence="1">
    <location>
        <begin position="3"/>
        <end position="60"/>
    </location>
</feature>
<reference evidence="2" key="1">
    <citation type="submission" date="2023-03" db="EMBL/GenBank/DDBJ databases">
        <authorList>
            <person name="Cremers G."/>
            <person name="Picone N."/>
        </authorList>
    </citation>
    <scope>NUCLEOTIDE SEQUENCE</scope>
    <source>
        <strain evidence="2">Sample_alias</strain>
    </source>
</reference>
<organism evidence="2 3">
    <name type="scientific">Candidatus Methylacidiphilum fumarolicum</name>
    <dbReference type="NCBI Taxonomy" id="591154"/>
    <lineage>
        <taxon>Bacteria</taxon>
        <taxon>Pseudomonadati</taxon>
        <taxon>Verrucomicrobiota</taxon>
        <taxon>Methylacidiphilae</taxon>
        <taxon>Methylacidiphilales</taxon>
        <taxon>Methylacidiphilaceae</taxon>
        <taxon>Methylacidiphilum (ex Ratnadevi et al. 2023)</taxon>
    </lineage>
</organism>
<proteinExistence type="predicted"/>
<dbReference type="EMBL" id="OX458932">
    <property type="protein sequence ID" value="CAI9084467.1"/>
    <property type="molecule type" value="Genomic_DNA"/>
</dbReference>
<gene>
    <name evidence="2" type="ORF">MFUM_0056</name>
</gene>
<evidence type="ECO:0000313" key="2">
    <source>
        <dbReference type="EMBL" id="CAI9084467.1"/>
    </source>
</evidence>
<name>A0ABN8XF07_9BACT</name>
<dbReference type="Pfam" id="PF24738">
    <property type="entry name" value="DUF7689"/>
    <property type="match status" value="1"/>
</dbReference>
<protein>
    <recommendedName>
        <fullName evidence="1">DUF7689 domain-containing protein</fullName>
    </recommendedName>
</protein>
<evidence type="ECO:0000313" key="3">
    <source>
        <dbReference type="Proteomes" id="UP001161497"/>
    </source>
</evidence>
<sequence>MDIEPDWEKLAIYTQEDGSSIHAGRQLEEETLTSKLGEFKDIQHANLNQMTRCDYGRPLFSCIAEAIEHLL</sequence>
<dbReference type="Proteomes" id="UP001161497">
    <property type="component" value="Chromosome"/>
</dbReference>
<dbReference type="InterPro" id="IPR056106">
    <property type="entry name" value="DUF7689"/>
</dbReference>
<accession>A0ABN8XF07</accession>
<evidence type="ECO:0000259" key="1">
    <source>
        <dbReference type="Pfam" id="PF24738"/>
    </source>
</evidence>